<dbReference type="EMBL" id="OR343188">
    <property type="protein sequence ID" value="WNL49629.1"/>
    <property type="molecule type" value="Genomic_DNA"/>
</dbReference>
<sequence>MYKSVCKMSIKEKLVFHNLLLFDATVSRGKFHSHLERNKISSLGKRRG</sequence>
<organism evidence="1">
    <name type="scientific">Marseillevirus sp</name>
    <dbReference type="NCBI Taxonomy" id="2809551"/>
    <lineage>
        <taxon>Viruses</taxon>
        <taxon>Varidnaviria</taxon>
        <taxon>Bamfordvirae</taxon>
        <taxon>Nucleocytoviricota</taxon>
        <taxon>Megaviricetes</taxon>
        <taxon>Pimascovirales</taxon>
        <taxon>Pimascovirales incertae sedis</taxon>
        <taxon>Marseilleviridae</taxon>
        <taxon>Marseillevirus</taxon>
    </lineage>
</organism>
<protein>
    <submittedName>
        <fullName evidence="1">Uncharacterized protein</fullName>
    </submittedName>
</protein>
<name>A0AA96EN89_9VIRU</name>
<evidence type="ECO:0000313" key="1">
    <source>
        <dbReference type="EMBL" id="WNL49629.1"/>
    </source>
</evidence>
<accession>A0AA96EN89</accession>
<gene>
    <name evidence="1" type="ORF">MarFTMF_113</name>
</gene>
<reference evidence="1" key="1">
    <citation type="submission" date="2023-07" db="EMBL/GenBank/DDBJ databases">
        <authorList>
            <person name="Xia Y."/>
        </authorList>
    </citation>
    <scope>NUCLEOTIDE SEQUENCE</scope>
    <source>
        <strain evidence="1">F</strain>
    </source>
</reference>
<proteinExistence type="predicted"/>